<proteinExistence type="predicted"/>
<comment type="caution">
    <text evidence="1">The sequence shown here is derived from an EMBL/GenBank/DDBJ whole genome shotgun (WGS) entry which is preliminary data.</text>
</comment>
<name>A0ABD1V526_9LAMI</name>
<evidence type="ECO:0000313" key="1">
    <source>
        <dbReference type="EMBL" id="KAL2532441.1"/>
    </source>
</evidence>
<keyword evidence="2" id="KW-1185">Reference proteome</keyword>
<sequence>MSLAVIGYYGHEVTGLALTGLQNVNERGFWAMGNGKGLQKMKSFAVNACRGVSNVELESMGKGSLESFQIEKCHRITQFGFFGILGNSRKLKALVVENSLGIRKLK</sequence>
<gene>
    <name evidence="1" type="ORF">Adt_05792</name>
</gene>
<accession>A0ABD1V526</accession>
<dbReference type="Gene3D" id="3.80.10.10">
    <property type="entry name" value="Ribonuclease Inhibitor"/>
    <property type="match status" value="1"/>
</dbReference>
<protein>
    <submittedName>
        <fullName evidence="1">EIN3-binding F-box protein 1</fullName>
    </submittedName>
</protein>
<dbReference type="AlphaFoldDB" id="A0ABD1V526"/>
<dbReference type="InterPro" id="IPR032675">
    <property type="entry name" value="LRR_dom_sf"/>
</dbReference>
<organism evidence="1 2">
    <name type="scientific">Abeliophyllum distichum</name>
    <dbReference type="NCBI Taxonomy" id="126358"/>
    <lineage>
        <taxon>Eukaryota</taxon>
        <taxon>Viridiplantae</taxon>
        <taxon>Streptophyta</taxon>
        <taxon>Embryophyta</taxon>
        <taxon>Tracheophyta</taxon>
        <taxon>Spermatophyta</taxon>
        <taxon>Magnoliopsida</taxon>
        <taxon>eudicotyledons</taxon>
        <taxon>Gunneridae</taxon>
        <taxon>Pentapetalae</taxon>
        <taxon>asterids</taxon>
        <taxon>lamiids</taxon>
        <taxon>Lamiales</taxon>
        <taxon>Oleaceae</taxon>
        <taxon>Forsythieae</taxon>
        <taxon>Abeliophyllum</taxon>
    </lineage>
</organism>
<dbReference type="EMBL" id="JBFOLK010000002">
    <property type="protein sequence ID" value="KAL2532441.1"/>
    <property type="molecule type" value="Genomic_DNA"/>
</dbReference>
<dbReference type="Proteomes" id="UP001604336">
    <property type="component" value="Unassembled WGS sequence"/>
</dbReference>
<reference evidence="2" key="1">
    <citation type="submission" date="2024-07" db="EMBL/GenBank/DDBJ databases">
        <title>Two chromosome-level genome assemblies of Korean endemic species Abeliophyllum distichum and Forsythia ovata (Oleaceae).</title>
        <authorList>
            <person name="Jang H."/>
        </authorList>
    </citation>
    <scope>NUCLEOTIDE SEQUENCE [LARGE SCALE GENOMIC DNA]</scope>
</reference>
<evidence type="ECO:0000313" key="2">
    <source>
        <dbReference type="Proteomes" id="UP001604336"/>
    </source>
</evidence>